<proteinExistence type="predicted"/>
<dbReference type="EMBL" id="KK852432">
    <property type="protein sequence ID" value="KDR23968.1"/>
    <property type="molecule type" value="Genomic_DNA"/>
</dbReference>
<evidence type="ECO:0000313" key="2">
    <source>
        <dbReference type="Proteomes" id="UP000027135"/>
    </source>
</evidence>
<dbReference type="InParanoid" id="A0A067RLQ2"/>
<protein>
    <submittedName>
        <fullName evidence="1">Uncharacterized protein</fullName>
    </submittedName>
</protein>
<gene>
    <name evidence="1" type="ORF">L798_07904</name>
</gene>
<sequence length="75" mass="8144">MMPQSQGNPSTKWATTATVAASTRHGMNANFTTTKLNLFRAAASRPRPALIRMTTIATNLKHRVISAFISLTLVT</sequence>
<organism evidence="1 2">
    <name type="scientific">Zootermopsis nevadensis</name>
    <name type="common">Dampwood termite</name>
    <dbReference type="NCBI Taxonomy" id="136037"/>
    <lineage>
        <taxon>Eukaryota</taxon>
        <taxon>Metazoa</taxon>
        <taxon>Ecdysozoa</taxon>
        <taxon>Arthropoda</taxon>
        <taxon>Hexapoda</taxon>
        <taxon>Insecta</taxon>
        <taxon>Pterygota</taxon>
        <taxon>Neoptera</taxon>
        <taxon>Polyneoptera</taxon>
        <taxon>Dictyoptera</taxon>
        <taxon>Blattodea</taxon>
        <taxon>Blattoidea</taxon>
        <taxon>Termitoidae</taxon>
        <taxon>Termopsidae</taxon>
        <taxon>Zootermopsis</taxon>
    </lineage>
</organism>
<accession>A0A067RLQ2</accession>
<reference evidence="1 2" key="1">
    <citation type="journal article" date="2014" name="Nat. Commun.">
        <title>Molecular traces of alternative social organization in a termite genome.</title>
        <authorList>
            <person name="Terrapon N."/>
            <person name="Li C."/>
            <person name="Robertson H.M."/>
            <person name="Ji L."/>
            <person name="Meng X."/>
            <person name="Booth W."/>
            <person name="Chen Z."/>
            <person name="Childers C.P."/>
            <person name="Glastad K.M."/>
            <person name="Gokhale K."/>
            <person name="Gowin J."/>
            <person name="Gronenberg W."/>
            <person name="Hermansen R.A."/>
            <person name="Hu H."/>
            <person name="Hunt B.G."/>
            <person name="Huylmans A.K."/>
            <person name="Khalil S.M."/>
            <person name="Mitchell R.D."/>
            <person name="Munoz-Torres M.C."/>
            <person name="Mustard J.A."/>
            <person name="Pan H."/>
            <person name="Reese J.T."/>
            <person name="Scharf M.E."/>
            <person name="Sun F."/>
            <person name="Vogel H."/>
            <person name="Xiao J."/>
            <person name="Yang W."/>
            <person name="Yang Z."/>
            <person name="Yang Z."/>
            <person name="Zhou J."/>
            <person name="Zhu J."/>
            <person name="Brent C.S."/>
            <person name="Elsik C.G."/>
            <person name="Goodisman M.A."/>
            <person name="Liberles D.A."/>
            <person name="Roe R.M."/>
            <person name="Vargo E.L."/>
            <person name="Vilcinskas A."/>
            <person name="Wang J."/>
            <person name="Bornberg-Bauer E."/>
            <person name="Korb J."/>
            <person name="Zhang G."/>
            <person name="Liebig J."/>
        </authorList>
    </citation>
    <scope>NUCLEOTIDE SEQUENCE [LARGE SCALE GENOMIC DNA]</scope>
    <source>
        <tissue evidence="1">Whole organism</tissue>
    </source>
</reference>
<name>A0A067RLQ2_ZOONE</name>
<evidence type="ECO:0000313" key="1">
    <source>
        <dbReference type="EMBL" id="KDR23968.1"/>
    </source>
</evidence>
<dbReference type="Proteomes" id="UP000027135">
    <property type="component" value="Unassembled WGS sequence"/>
</dbReference>
<keyword evidence="2" id="KW-1185">Reference proteome</keyword>
<dbReference type="AlphaFoldDB" id="A0A067RLQ2"/>